<protein>
    <submittedName>
        <fullName evidence="1">Uncharacterized protein</fullName>
    </submittedName>
</protein>
<evidence type="ECO:0000313" key="2">
    <source>
        <dbReference type="Proteomes" id="UP001152798"/>
    </source>
</evidence>
<accession>A0A9P0E9D8</accession>
<reference evidence="1" key="1">
    <citation type="submission" date="2022-01" db="EMBL/GenBank/DDBJ databases">
        <authorList>
            <person name="King R."/>
        </authorList>
    </citation>
    <scope>NUCLEOTIDE SEQUENCE</scope>
</reference>
<keyword evidence="2" id="KW-1185">Reference proteome</keyword>
<name>A0A9P0E9D8_NEZVI</name>
<dbReference type="OrthoDB" id="7600185at2759"/>
<dbReference type="AlphaFoldDB" id="A0A9P0E9D8"/>
<proteinExistence type="predicted"/>
<evidence type="ECO:0000313" key="1">
    <source>
        <dbReference type="EMBL" id="CAH1394612.1"/>
    </source>
</evidence>
<sequence length="167" mass="18419">MLLANTSSLGIRAYPKGIQLAPTHFTVQLHPSPSIGQAAPVTDIVSRLASVLGLNRNRSSCIDSVHFTKEEIVSAQRKWAVTSTDYNGAQRAAQRDLCGAESVIFIAPPKYIQALRTLQRASETLEDKEVRGRTSSLDDEVLRALMEENPRITVLELARKLTEIGHR</sequence>
<dbReference type="EMBL" id="OV725079">
    <property type="protein sequence ID" value="CAH1394612.1"/>
    <property type="molecule type" value="Genomic_DNA"/>
</dbReference>
<dbReference type="Proteomes" id="UP001152798">
    <property type="component" value="Chromosome 3"/>
</dbReference>
<organism evidence="1 2">
    <name type="scientific">Nezara viridula</name>
    <name type="common">Southern green stink bug</name>
    <name type="synonym">Cimex viridulus</name>
    <dbReference type="NCBI Taxonomy" id="85310"/>
    <lineage>
        <taxon>Eukaryota</taxon>
        <taxon>Metazoa</taxon>
        <taxon>Ecdysozoa</taxon>
        <taxon>Arthropoda</taxon>
        <taxon>Hexapoda</taxon>
        <taxon>Insecta</taxon>
        <taxon>Pterygota</taxon>
        <taxon>Neoptera</taxon>
        <taxon>Paraneoptera</taxon>
        <taxon>Hemiptera</taxon>
        <taxon>Heteroptera</taxon>
        <taxon>Panheteroptera</taxon>
        <taxon>Pentatomomorpha</taxon>
        <taxon>Pentatomoidea</taxon>
        <taxon>Pentatomidae</taxon>
        <taxon>Pentatominae</taxon>
        <taxon>Nezara</taxon>
    </lineage>
</organism>
<gene>
    <name evidence="1" type="ORF">NEZAVI_LOCUS5077</name>
</gene>